<dbReference type="GO" id="GO:0004662">
    <property type="term" value="F:CAAX-protein geranylgeranyltransferase activity"/>
    <property type="evidence" value="ECO:0007669"/>
    <property type="project" value="UniProtKB-EC"/>
</dbReference>
<dbReference type="Gene3D" id="1.25.40.120">
    <property type="entry name" value="Protein prenylyltransferase"/>
    <property type="match status" value="1"/>
</dbReference>
<dbReference type="InterPro" id="IPR002088">
    <property type="entry name" value="Prenyl_trans_a"/>
</dbReference>
<sequence>LLKMYGYGPYTFFRDRPEWSDIQPIKQDESPRGIVRIAYSDEFIDVHDYVRAVIAIDERSERVLALTAEALQMNAANYTIWAYRRNVLLTLKSPLAKEHTFARMLLLDHPKNYQLWYHLQWLMMEAAKADGENDPKTVYSRPDSKLFKTLKKELDLIREILNDDSKNYHAWQYRRWLVDFFGVPVKDELRFTELMFLDDTLNNSAWNHRFYTVIEEGLNDSVFDREMNYAVTQLKAMPHNESACNYLLGLVSPLPNAVSKQDVNVAHARLISVRNAVEDLIDNDKDGAGESPPILSLLVDLYYLSLQNRLLKPSPSTEDEDVLKEIADSAMQICDRLSVELDRIRANYWKYRKSQIKDASGKIIPLN</sequence>
<dbReference type="WBParaSite" id="HNAJ_0000806101-mRNA-1">
    <property type="protein sequence ID" value="HNAJ_0000806101-mRNA-1"/>
    <property type="gene ID" value="HNAJ_0000806101"/>
</dbReference>
<evidence type="ECO:0000256" key="4">
    <source>
        <dbReference type="ARBA" id="ARBA00012702"/>
    </source>
</evidence>
<accession>A0A0R3TLE4</accession>
<dbReference type="PROSITE" id="PS51147">
    <property type="entry name" value="PFTA"/>
    <property type="match status" value="4"/>
</dbReference>
<evidence type="ECO:0000256" key="3">
    <source>
        <dbReference type="ARBA" id="ARBA00012700"/>
    </source>
</evidence>
<reference evidence="14" key="1">
    <citation type="submission" date="2017-02" db="UniProtKB">
        <authorList>
            <consortium name="WormBaseParasite"/>
        </authorList>
    </citation>
    <scope>IDENTIFICATION</scope>
</reference>
<evidence type="ECO:0000256" key="9">
    <source>
        <dbReference type="ARBA" id="ARBA00040965"/>
    </source>
</evidence>
<evidence type="ECO:0000256" key="12">
    <source>
        <dbReference type="ARBA" id="ARBA00043086"/>
    </source>
</evidence>
<keyword evidence="7" id="KW-0677">Repeat</keyword>
<dbReference type="GO" id="GO:0005953">
    <property type="term" value="C:CAAX-protein geranylgeranyltransferase complex"/>
    <property type="evidence" value="ECO:0007669"/>
    <property type="project" value="TreeGrafter"/>
</dbReference>
<evidence type="ECO:0000256" key="5">
    <source>
        <dbReference type="ARBA" id="ARBA00022602"/>
    </source>
</evidence>
<comment type="similarity">
    <text evidence="2">Belongs to the protein prenyltransferase subunit alpha family.</text>
</comment>
<keyword evidence="5" id="KW-0637">Prenyltransferase</keyword>
<evidence type="ECO:0000256" key="6">
    <source>
        <dbReference type="ARBA" id="ARBA00022679"/>
    </source>
</evidence>
<evidence type="ECO:0000256" key="11">
    <source>
        <dbReference type="ARBA" id="ARBA00042436"/>
    </source>
</evidence>
<dbReference type="PANTHER" id="PTHR11129:SF1">
    <property type="entry name" value="PROTEIN FARNESYLTRANSFERASE_GERANYLGERANYLTRANSFERASE TYPE-1 SUBUNIT ALPHA"/>
    <property type="match status" value="1"/>
</dbReference>
<dbReference type="SUPFAM" id="SSF48439">
    <property type="entry name" value="Protein prenylyltransferase"/>
    <property type="match status" value="1"/>
</dbReference>
<dbReference type="STRING" id="102285.A0A0R3TLE4"/>
<dbReference type="GO" id="GO:0004660">
    <property type="term" value="F:protein farnesyltransferase activity"/>
    <property type="evidence" value="ECO:0007669"/>
    <property type="project" value="UniProtKB-EC"/>
</dbReference>
<dbReference type="Pfam" id="PF01239">
    <property type="entry name" value="PPTA"/>
    <property type="match status" value="4"/>
</dbReference>
<evidence type="ECO:0000313" key="14">
    <source>
        <dbReference type="WBParaSite" id="HNAJ_0000806101-mRNA-1"/>
    </source>
</evidence>
<dbReference type="EC" id="2.5.1.58" evidence="4"/>
<evidence type="ECO:0000256" key="8">
    <source>
        <dbReference type="ARBA" id="ARBA00022842"/>
    </source>
</evidence>
<proteinExistence type="inferred from homology"/>
<organism evidence="14">
    <name type="scientific">Rodentolepis nana</name>
    <name type="common">Dwarf tapeworm</name>
    <name type="synonym">Hymenolepis nana</name>
    <dbReference type="NCBI Taxonomy" id="102285"/>
    <lineage>
        <taxon>Eukaryota</taxon>
        <taxon>Metazoa</taxon>
        <taxon>Spiralia</taxon>
        <taxon>Lophotrochozoa</taxon>
        <taxon>Platyhelminthes</taxon>
        <taxon>Cestoda</taxon>
        <taxon>Eucestoda</taxon>
        <taxon>Cyclophyllidea</taxon>
        <taxon>Hymenolepididae</taxon>
        <taxon>Rodentolepis</taxon>
    </lineage>
</organism>
<dbReference type="GO" id="GO:0005965">
    <property type="term" value="C:protein farnesyltransferase complex"/>
    <property type="evidence" value="ECO:0007669"/>
    <property type="project" value="TreeGrafter"/>
</dbReference>
<evidence type="ECO:0000256" key="13">
    <source>
        <dbReference type="ARBA" id="ARBA00043219"/>
    </source>
</evidence>
<keyword evidence="8" id="KW-0460">Magnesium</keyword>
<evidence type="ECO:0000256" key="10">
    <source>
        <dbReference type="ARBA" id="ARBA00041392"/>
    </source>
</evidence>
<evidence type="ECO:0000256" key="7">
    <source>
        <dbReference type="ARBA" id="ARBA00022737"/>
    </source>
</evidence>
<dbReference type="EC" id="2.5.1.59" evidence="3"/>
<dbReference type="PANTHER" id="PTHR11129">
    <property type="entry name" value="PROTEIN FARNESYLTRANSFERASE ALPHA SUBUNIT/RAB GERANYLGERANYL TRANSFERASE ALPHA SUBUNIT"/>
    <property type="match status" value="1"/>
</dbReference>
<comment type="cofactor">
    <cofactor evidence="1">
        <name>Mg(2+)</name>
        <dbReference type="ChEBI" id="CHEBI:18420"/>
    </cofactor>
</comment>
<name>A0A0R3TLE4_RODNA</name>
<evidence type="ECO:0000256" key="1">
    <source>
        <dbReference type="ARBA" id="ARBA00001946"/>
    </source>
</evidence>
<dbReference type="AlphaFoldDB" id="A0A0R3TLE4"/>
<keyword evidence="6" id="KW-0808">Transferase</keyword>
<protein>
    <recommendedName>
        <fullName evidence="9">Protein farnesyltransferase/geranylgeranyltransferase type-1 subunit alpha</fullName>
        <ecNumber evidence="4">2.5.1.58</ecNumber>
        <ecNumber evidence="3">2.5.1.59</ecNumber>
    </recommendedName>
    <alternativeName>
        <fullName evidence="12">CAAX farnesyltransferase subunit alpha</fullName>
    </alternativeName>
    <alternativeName>
        <fullName evidence="11">FTase-alpha</fullName>
    </alternativeName>
    <alternativeName>
        <fullName evidence="10">Ras proteins prenyltransferase subunit alpha</fullName>
    </alternativeName>
    <alternativeName>
        <fullName evidence="13">Type I protein geranyl-geranyltransferase subunit alpha</fullName>
    </alternativeName>
</protein>
<evidence type="ECO:0000256" key="2">
    <source>
        <dbReference type="ARBA" id="ARBA00006734"/>
    </source>
</evidence>